<organism evidence="1">
    <name type="scientific">marine sediment metagenome</name>
    <dbReference type="NCBI Taxonomy" id="412755"/>
    <lineage>
        <taxon>unclassified sequences</taxon>
        <taxon>metagenomes</taxon>
        <taxon>ecological metagenomes</taxon>
    </lineage>
</organism>
<name>A0A0F9DPT5_9ZZZZ</name>
<dbReference type="AlphaFoldDB" id="A0A0F9DPT5"/>
<evidence type="ECO:0000313" key="1">
    <source>
        <dbReference type="EMBL" id="KKL55771.1"/>
    </source>
</evidence>
<feature type="non-terminal residue" evidence="1">
    <location>
        <position position="54"/>
    </location>
</feature>
<sequence length="54" mass="6212">MRESSRGDWMAAIADLIHQTPAQIKQHMELEHTNPGPSSVTKCRRAQWFPTHMP</sequence>
<gene>
    <name evidence="1" type="ORF">LCGC14_2252060</name>
</gene>
<comment type="caution">
    <text evidence="1">The sequence shown here is derived from an EMBL/GenBank/DDBJ whole genome shotgun (WGS) entry which is preliminary data.</text>
</comment>
<protein>
    <submittedName>
        <fullName evidence="1">Uncharacterized protein</fullName>
    </submittedName>
</protein>
<reference evidence="1" key="1">
    <citation type="journal article" date="2015" name="Nature">
        <title>Complex archaea that bridge the gap between prokaryotes and eukaryotes.</title>
        <authorList>
            <person name="Spang A."/>
            <person name="Saw J.H."/>
            <person name="Jorgensen S.L."/>
            <person name="Zaremba-Niedzwiedzka K."/>
            <person name="Martijn J."/>
            <person name="Lind A.E."/>
            <person name="van Eijk R."/>
            <person name="Schleper C."/>
            <person name="Guy L."/>
            <person name="Ettema T.J."/>
        </authorList>
    </citation>
    <scope>NUCLEOTIDE SEQUENCE</scope>
</reference>
<proteinExistence type="predicted"/>
<dbReference type="EMBL" id="LAZR01030720">
    <property type="protein sequence ID" value="KKL55771.1"/>
    <property type="molecule type" value="Genomic_DNA"/>
</dbReference>
<accession>A0A0F9DPT5</accession>